<reference evidence="1 2" key="1">
    <citation type="journal article" date="2014" name="Genome Biol. Evol.">
        <title>The genome of the myxosporean Thelohanellus kitauei shows adaptations to nutrient acquisition within its fish host.</title>
        <authorList>
            <person name="Yang Y."/>
            <person name="Xiong J."/>
            <person name="Zhou Z."/>
            <person name="Huo F."/>
            <person name="Miao W."/>
            <person name="Ran C."/>
            <person name="Liu Y."/>
            <person name="Zhang J."/>
            <person name="Feng J."/>
            <person name="Wang M."/>
            <person name="Wang M."/>
            <person name="Wang L."/>
            <person name="Yao B."/>
        </authorList>
    </citation>
    <scope>NUCLEOTIDE SEQUENCE [LARGE SCALE GENOMIC DNA]</scope>
    <source>
        <strain evidence="1">Wuqing</strain>
    </source>
</reference>
<dbReference type="EMBL" id="JWZT01004333">
    <property type="protein sequence ID" value="KII64309.1"/>
    <property type="molecule type" value="Genomic_DNA"/>
</dbReference>
<proteinExistence type="predicted"/>
<organism evidence="1 2">
    <name type="scientific">Thelohanellus kitauei</name>
    <name type="common">Myxosporean</name>
    <dbReference type="NCBI Taxonomy" id="669202"/>
    <lineage>
        <taxon>Eukaryota</taxon>
        <taxon>Metazoa</taxon>
        <taxon>Cnidaria</taxon>
        <taxon>Myxozoa</taxon>
        <taxon>Myxosporea</taxon>
        <taxon>Bivalvulida</taxon>
        <taxon>Platysporina</taxon>
        <taxon>Myxobolidae</taxon>
        <taxon>Thelohanellus</taxon>
    </lineage>
</organism>
<comment type="caution">
    <text evidence="1">The sequence shown here is derived from an EMBL/GenBank/DDBJ whole genome shotgun (WGS) entry which is preliminary data.</text>
</comment>
<protein>
    <submittedName>
        <fullName evidence="1">Uncharacterized protein</fullName>
    </submittedName>
</protein>
<evidence type="ECO:0000313" key="2">
    <source>
        <dbReference type="Proteomes" id="UP000031668"/>
    </source>
</evidence>
<keyword evidence="2" id="KW-1185">Reference proteome</keyword>
<evidence type="ECO:0000313" key="1">
    <source>
        <dbReference type="EMBL" id="KII64309.1"/>
    </source>
</evidence>
<sequence length="120" mass="13654">MNHQLSCSCTLLGVDHIDRACVSFVAIDSPGSVLFVFSDMDFPSMVRCELVCTMDSHGNNLHGFICIHLYDPLYSSFTKEYFTSIFLLNVTSRVFYTCLQLLSDQNNDYISLLQRADFKT</sequence>
<accession>A0A0C2IG74</accession>
<dbReference type="AlphaFoldDB" id="A0A0C2IG74"/>
<gene>
    <name evidence="1" type="ORF">RF11_06370</name>
</gene>
<dbReference type="Proteomes" id="UP000031668">
    <property type="component" value="Unassembled WGS sequence"/>
</dbReference>
<name>A0A0C2IG74_THEKT</name>